<dbReference type="FunFam" id="2.60.120.430:FF:000003">
    <property type="entry name" value="FERONIA receptor-like kinase"/>
    <property type="match status" value="1"/>
</dbReference>
<dbReference type="PANTHER" id="PTHR34590">
    <property type="entry name" value="OS03G0124300 PROTEIN-RELATED"/>
    <property type="match status" value="1"/>
</dbReference>
<keyword evidence="9 12" id="KW-1133">Transmembrane helix</keyword>
<dbReference type="GO" id="GO:0005524">
    <property type="term" value="F:ATP binding"/>
    <property type="evidence" value="ECO:0007669"/>
    <property type="project" value="UniProtKB-KW"/>
</dbReference>
<keyword evidence="5 13" id="KW-0732">Signal</keyword>
<dbReference type="Pfam" id="PF12819">
    <property type="entry name" value="Malectin_like"/>
    <property type="match status" value="1"/>
</dbReference>
<dbReference type="AlphaFoldDB" id="A0A2T7CZ66"/>
<sequence>MASAASLPRLTLLVLAVSLAATASADENSTVGGQIRVNCGASASATDSDGRTWDRDAPSVGGVAAGASYEDPSLPSAVPYATARVFGSSYTYSFPVRPGRVFLRLFFYPAAYGARGAGGALFGVTAGGVALLRDFNASQTALALNVACIVREFSLNVSAGSSSLDVTFAPSSRSNASSGAGSPDDDYYAFVNGIEVVPVPADLVTKHAPTFANGGRPVPMPIRADTAFQTMYRLNVGGTAVSPGNDSGLLYRSWDEDSAYIYGAAFGVSYPKDGNVTIQYPPSVPPSVAPESVYASARSMGPSAQVNLNYNLTWILPVDAGFYYVLRFHFCEIQYPIMKPNQRAFYIYINNQTAREGMDVIARSGGIGRPVYADYLVVTAPGDDQTDLWVALYPDVKTSPEYYDAILNGLEVFKLQRYDTNSLAGPNPPLPENAAAADGNGVRPKKNSGAFVAGWAAAGCGLVAVLVGCLCAWAICKRKRKAASAAIVDLPKKPIRETPASGLHGPNETYVFSITAQK</sequence>
<evidence type="ECO:0000256" key="7">
    <source>
        <dbReference type="ARBA" id="ARBA00022777"/>
    </source>
</evidence>
<evidence type="ECO:0000313" key="15">
    <source>
        <dbReference type="EMBL" id="PUZ48637.1"/>
    </source>
</evidence>
<dbReference type="InterPro" id="IPR024788">
    <property type="entry name" value="Malectin-like_Carb-bd_dom"/>
</dbReference>
<dbReference type="OrthoDB" id="782603at2759"/>
<feature type="chain" id="PRO_5015537290" description="Malectin-like domain-containing protein" evidence="13">
    <location>
        <begin position="26"/>
        <end position="518"/>
    </location>
</feature>
<evidence type="ECO:0000256" key="6">
    <source>
        <dbReference type="ARBA" id="ARBA00022741"/>
    </source>
</evidence>
<dbReference type="InterPro" id="IPR045272">
    <property type="entry name" value="ANXUR1/2-like"/>
</dbReference>
<dbReference type="GO" id="GO:0016020">
    <property type="term" value="C:membrane"/>
    <property type="evidence" value="ECO:0007669"/>
    <property type="project" value="UniProtKB-SubCell"/>
</dbReference>
<organism evidence="15 16">
    <name type="scientific">Panicum hallii var. hallii</name>
    <dbReference type="NCBI Taxonomy" id="1504633"/>
    <lineage>
        <taxon>Eukaryota</taxon>
        <taxon>Viridiplantae</taxon>
        <taxon>Streptophyta</taxon>
        <taxon>Embryophyta</taxon>
        <taxon>Tracheophyta</taxon>
        <taxon>Spermatophyta</taxon>
        <taxon>Magnoliopsida</taxon>
        <taxon>Liliopsida</taxon>
        <taxon>Poales</taxon>
        <taxon>Poaceae</taxon>
        <taxon>PACMAD clade</taxon>
        <taxon>Panicoideae</taxon>
        <taxon>Panicodae</taxon>
        <taxon>Paniceae</taxon>
        <taxon>Panicinae</taxon>
        <taxon>Panicum</taxon>
        <taxon>Panicum sect. Panicum</taxon>
    </lineage>
</organism>
<keyword evidence="3" id="KW-0808">Transferase</keyword>
<proteinExistence type="predicted"/>
<evidence type="ECO:0000256" key="11">
    <source>
        <dbReference type="ARBA" id="ARBA00023180"/>
    </source>
</evidence>
<feature type="signal peptide" evidence="13">
    <location>
        <begin position="1"/>
        <end position="25"/>
    </location>
</feature>
<gene>
    <name evidence="15" type="ORF">GQ55_7G261200</name>
</gene>
<evidence type="ECO:0000256" key="4">
    <source>
        <dbReference type="ARBA" id="ARBA00022692"/>
    </source>
</evidence>
<keyword evidence="10 12" id="KW-0472">Membrane</keyword>
<feature type="transmembrane region" description="Helical" evidence="12">
    <location>
        <begin position="452"/>
        <end position="475"/>
    </location>
</feature>
<reference evidence="15 16" key="1">
    <citation type="submission" date="2018-04" db="EMBL/GenBank/DDBJ databases">
        <title>WGS assembly of Panicum hallii var. hallii HAL2.</title>
        <authorList>
            <person name="Lovell J."/>
            <person name="Jenkins J."/>
            <person name="Lowry D."/>
            <person name="Mamidi S."/>
            <person name="Sreedasyam A."/>
            <person name="Weng X."/>
            <person name="Barry K."/>
            <person name="Bonette J."/>
            <person name="Campitelli B."/>
            <person name="Daum C."/>
            <person name="Gordon S."/>
            <person name="Gould B."/>
            <person name="Lipzen A."/>
            <person name="MacQueen A."/>
            <person name="Palacio-Mejia J."/>
            <person name="Plott C."/>
            <person name="Shakirov E."/>
            <person name="Shu S."/>
            <person name="Yoshinaga Y."/>
            <person name="Zane M."/>
            <person name="Rokhsar D."/>
            <person name="Grimwood J."/>
            <person name="Schmutz J."/>
            <person name="Juenger T."/>
        </authorList>
    </citation>
    <scope>NUCLEOTIDE SEQUENCE [LARGE SCALE GENOMIC DNA]</scope>
    <source>
        <strain evidence="16">cv. HAL2</strain>
    </source>
</reference>
<evidence type="ECO:0000256" key="12">
    <source>
        <dbReference type="SAM" id="Phobius"/>
    </source>
</evidence>
<name>A0A2T7CZ66_9POAL</name>
<evidence type="ECO:0000256" key="8">
    <source>
        <dbReference type="ARBA" id="ARBA00022840"/>
    </source>
</evidence>
<dbReference type="EMBL" id="CM009755">
    <property type="protein sequence ID" value="PUZ48637.1"/>
    <property type="molecule type" value="Genomic_DNA"/>
</dbReference>
<evidence type="ECO:0000259" key="14">
    <source>
        <dbReference type="Pfam" id="PF12819"/>
    </source>
</evidence>
<dbReference type="Proteomes" id="UP000244336">
    <property type="component" value="Chromosome 7"/>
</dbReference>
<keyword evidence="11" id="KW-0325">Glycoprotein</keyword>
<dbReference type="Gene3D" id="2.60.120.430">
    <property type="entry name" value="Galactose-binding lectin"/>
    <property type="match status" value="2"/>
</dbReference>
<dbReference type="FunFam" id="2.60.120.430:FF:000007">
    <property type="entry name" value="FERONIA receptor-like kinase"/>
    <property type="match status" value="1"/>
</dbReference>
<evidence type="ECO:0000256" key="1">
    <source>
        <dbReference type="ARBA" id="ARBA00004479"/>
    </source>
</evidence>
<keyword evidence="7" id="KW-0418">Kinase</keyword>
<comment type="subcellular location">
    <subcellularLocation>
        <location evidence="1">Membrane</location>
        <topology evidence="1">Single-pass type I membrane protein</topology>
    </subcellularLocation>
</comment>
<evidence type="ECO:0000256" key="13">
    <source>
        <dbReference type="SAM" id="SignalP"/>
    </source>
</evidence>
<keyword evidence="8" id="KW-0067">ATP-binding</keyword>
<evidence type="ECO:0000256" key="2">
    <source>
        <dbReference type="ARBA" id="ARBA00022527"/>
    </source>
</evidence>
<accession>A0A2T7CZ66</accession>
<evidence type="ECO:0000256" key="3">
    <source>
        <dbReference type="ARBA" id="ARBA00022679"/>
    </source>
</evidence>
<dbReference type="STRING" id="1504633.A0A2T7CZ66"/>
<feature type="domain" description="Malectin-like" evidence="14">
    <location>
        <begin position="37"/>
        <end position="414"/>
    </location>
</feature>
<dbReference type="GO" id="GO:0004674">
    <property type="term" value="F:protein serine/threonine kinase activity"/>
    <property type="evidence" value="ECO:0007669"/>
    <property type="project" value="UniProtKB-KW"/>
</dbReference>
<keyword evidence="16" id="KW-1185">Reference proteome</keyword>
<dbReference type="Gramene" id="PUZ48637">
    <property type="protein sequence ID" value="PUZ48637"/>
    <property type="gene ID" value="GQ55_7G261200"/>
</dbReference>
<dbReference type="GO" id="GO:0004714">
    <property type="term" value="F:transmembrane receptor protein tyrosine kinase activity"/>
    <property type="evidence" value="ECO:0007669"/>
    <property type="project" value="InterPro"/>
</dbReference>
<keyword evidence="4 12" id="KW-0812">Transmembrane</keyword>
<keyword evidence="2" id="KW-0723">Serine/threonine-protein kinase</keyword>
<protein>
    <recommendedName>
        <fullName evidence="14">Malectin-like domain-containing protein</fullName>
    </recommendedName>
</protein>
<evidence type="ECO:0000256" key="10">
    <source>
        <dbReference type="ARBA" id="ARBA00023136"/>
    </source>
</evidence>
<keyword evidence="6" id="KW-0547">Nucleotide-binding</keyword>
<dbReference type="PANTHER" id="PTHR34590:SF5">
    <property type="entry name" value="OS04G0586500 PROTEIN"/>
    <property type="match status" value="1"/>
</dbReference>
<evidence type="ECO:0000256" key="5">
    <source>
        <dbReference type="ARBA" id="ARBA00022729"/>
    </source>
</evidence>
<evidence type="ECO:0000256" key="9">
    <source>
        <dbReference type="ARBA" id="ARBA00022989"/>
    </source>
</evidence>
<evidence type="ECO:0000313" key="16">
    <source>
        <dbReference type="Proteomes" id="UP000244336"/>
    </source>
</evidence>